<dbReference type="EMBL" id="SEWE01000047">
    <property type="protein sequence ID" value="RYU77654.1"/>
    <property type="molecule type" value="Genomic_DNA"/>
</dbReference>
<reference evidence="1 2" key="1">
    <citation type="submission" date="2019-02" db="EMBL/GenBank/DDBJ databases">
        <title>Bacterial novel species isolated from soil.</title>
        <authorList>
            <person name="Jung H.-Y."/>
        </authorList>
    </citation>
    <scope>NUCLEOTIDE SEQUENCE [LARGE SCALE GENOMIC DNA]</scope>
    <source>
        <strain evidence="1 2">1-3-3-3</strain>
    </source>
</reference>
<evidence type="ECO:0000313" key="2">
    <source>
        <dbReference type="Proteomes" id="UP000294155"/>
    </source>
</evidence>
<dbReference type="Proteomes" id="UP000294155">
    <property type="component" value="Unassembled WGS sequence"/>
</dbReference>
<protein>
    <recommendedName>
        <fullName evidence="3">DUF481 domain-containing protein</fullName>
    </recommendedName>
</protein>
<sequence length="145" mass="16762">RHSLLLFYDTSPTLALSLRTRLQGTRYREDGGPLRTGYVLAQDASVTVGRYLRLSGRYALFDTDDYDTRQYVFEQDVLYAFSIPALSGQGTRMYAIAEVKCTRHLTLWLRYAETHYRHQQTVGSGLEEIQGPRRGEVKVQARYKF</sequence>
<feature type="non-terminal residue" evidence="1">
    <location>
        <position position="1"/>
    </location>
</feature>
<evidence type="ECO:0008006" key="3">
    <source>
        <dbReference type="Google" id="ProtNLM"/>
    </source>
</evidence>
<dbReference type="AlphaFoldDB" id="A0A4Q5L7V3"/>
<keyword evidence="2" id="KW-1185">Reference proteome</keyword>
<organism evidence="1 2">
    <name type="scientific">Hymenobacter persicinus</name>
    <dbReference type="NCBI Taxonomy" id="2025506"/>
    <lineage>
        <taxon>Bacteria</taxon>
        <taxon>Pseudomonadati</taxon>
        <taxon>Bacteroidota</taxon>
        <taxon>Cytophagia</taxon>
        <taxon>Cytophagales</taxon>
        <taxon>Hymenobacteraceae</taxon>
        <taxon>Hymenobacter</taxon>
    </lineage>
</organism>
<evidence type="ECO:0000313" key="1">
    <source>
        <dbReference type="EMBL" id="RYU77654.1"/>
    </source>
</evidence>
<proteinExistence type="predicted"/>
<accession>A0A4Q5L7V3</accession>
<comment type="caution">
    <text evidence="1">The sequence shown here is derived from an EMBL/GenBank/DDBJ whole genome shotgun (WGS) entry which is preliminary data.</text>
</comment>
<gene>
    <name evidence="1" type="ORF">EWM57_17485</name>
</gene>
<name>A0A4Q5L7V3_9BACT</name>